<dbReference type="InterPro" id="IPR013786">
    <property type="entry name" value="AcylCoA_DH/ox_N"/>
</dbReference>
<dbReference type="InterPro" id="IPR052161">
    <property type="entry name" value="Mycobact_Acyl-CoA_DH"/>
</dbReference>
<evidence type="ECO:0000256" key="2">
    <source>
        <dbReference type="ARBA" id="ARBA00009347"/>
    </source>
</evidence>
<dbReference type="Gene3D" id="2.40.110.10">
    <property type="entry name" value="Butyryl-CoA Dehydrogenase, subunit A, domain 2"/>
    <property type="match status" value="1"/>
</dbReference>
<dbReference type="Pfam" id="PF02771">
    <property type="entry name" value="Acyl-CoA_dh_N"/>
    <property type="match status" value="1"/>
</dbReference>
<dbReference type="PANTHER" id="PTHR43292:SF3">
    <property type="entry name" value="ACYL-COA DEHYDROGENASE FADE29"/>
    <property type="match status" value="1"/>
</dbReference>
<evidence type="ECO:0000259" key="9">
    <source>
        <dbReference type="Pfam" id="PF02771"/>
    </source>
</evidence>
<keyword evidence="5 6" id="KW-0560">Oxidoreductase</keyword>
<dbReference type="OrthoDB" id="3964153at2"/>
<dbReference type="EMBL" id="QXGH01000009">
    <property type="protein sequence ID" value="RHW28582.1"/>
    <property type="molecule type" value="Genomic_DNA"/>
</dbReference>
<dbReference type="Gene3D" id="1.20.140.10">
    <property type="entry name" value="Butyryl-CoA Dehydrogenase, subunit A, domain 3"/>
    <property type="match status" value="1"/>
</dbReference>
<sequence length="390" mass="43250">MDLDFTAEQVEFREQVLTWLTEHKPRESRPRDDAGIREYDLAWQRTQWEGGWAGIAWPTEYGGGGLTLLQQLIWYEEYAAQGLPGIDACFVGLNHAGPTVMLRGNEEQKSFHLPRILKGDVIWCQGFSEPEAGSDLASLRTKAVIDGDHLVVNGQKIWTSSANCADFQELLVRTDNTGSKHDGITWVIADMHTPGIDIRPIKTMEGGAEFCEVFYDDVRIPLSNVVGEINQGWSVAMSTLSFERGTAFTANQVRLAKVVEDLIDFSRDHVGPDGRRPAIADDEIARRLARSRASVASLRAMTYVGICHTMKSDTPGPRGSMLKLHYADLCKEIAALAMDIVGADGLRNSSRWDPMGWVGNYFYSFSQSIGGGTSEIQRNIIGERVLGLPR</sequence>
<evidence type="ECO:0000256" key="3">
    <source>
        <dbReference type="ARBA" id="ARBA00022630"/>
    </source>
</evidence>
<proteinExistence type="inferred from homology"/>
<evidence type="ECO:0000256" key="1">
    <source>
        <dbReference type="ARBA" id="ARBA00001974"/>
    </source>
</evidence>
<dbReference type="Gene3D" id="1.10.540.10">
    <property type="entry name" value="Acyl-CoA dehydrogenase/oxidase, N-terminal domain"/>
    <property type="match status" value="1"/>
</dbReference>
<dbReference type="Pfam" id="PF00441">
    <property type="entry name" value="Acyl-CoA_dh_1"/>
    <property type="match status" value="1"/>
</dbReference>
<reference evidence="10 11" key="1">
    <citation type="submission" date="2018-09" db="EMBL/GenBank/DDBJ databases">
        <title>Genome sequencing of Nocardioides immobilis CCTCC AB 2017083 for comparison to Nocardioides silvaticus.</title>
        <authorList>
            <person name="Li C."/>
            <person name="Wang G."/>
        </authorList>
    </citation>
    <scope>NUCLEOTIDE SEQUENCE [LARGE SCALE GENOMIC DNA]</scope>
    <source>
        <strain evidence="10 11">CCTCC AB 2017083</strain>
    </source>
</reference>
<evidence type="ECO:0000259" key="8">
    <source>
        <dbReference type="Pfam" id="PF02770"/>
    </source>
</evidence>
<evidence type="ECO:0000256" key="4">
    <source>
        <dbReference type="ARBA" id="ARBA00022827"/>
    </source>
</evidence>
<dbReference type="PANTHER" id="PTHR43292">
    <property type="entry name" value="ACYL-COA DEHYDROGENASE"/>
    <property type="match status" value="1"/>
</dbReference>
<gene>
    <name evidence="10" type="ORF">D0Z08_01575</name>
</gene>
<accession>A0A417Y762</accession>
<dbReference type="RefSeq" id="WP_118921967.1">
    <property type="nucleotide sequence ID" value="NZ_QXGH01000009.1"/>
</dbReference>
<dbReference type="FunFam" id="2.40.110.10:FF:000011">
    <property type="entry name" value="Acyl-CoA dehydrogenase FadE34"/>
    <property type="match status" value="1"/>
</dbReference>
<keyword evidence="3 6" id="KW-0285">Flavoprotein</keyword>
<dbReference type="Proteomes" id="UP000283644">
    <property type="component" value="Unassembled WGS sequence"/>
</dbReference>
<dbReference type="AlphaFoldDB" id="A0A417Y762"/>
<dbReference type="InterPro" id="IPR036250">
    <property type="entry name" value="AcylCo_DH-like_C"/>
</dbReference>
<dbReference type="GO" id="GO:0016627">
    <property type="term" value="F:oxidoreductase activity, acting on the CH-CH group of donors"/>
    <property type="evidence" value="ECO:0007669"/>
    <property type="project" value="InterPro"/>
</dbReference>
<dbReference type="InterPro" id="IPR046373">
    <property type="entry name" value="Acyl-CoA_Oxase/DH_mid-dom_sf"/>
</dbReference>
<dbReference type="InterPro" id="IPR009075">
    <property type="entry name" value="AcylCo_DH/oxidase_C"/>
</dbReference>
<feature type="domain" description="Acyl-CoA dehydrogenase/oxidase C-terminal" evidence="7">
    <location>
        <begin position="230"/>
        <end position="386"/>
    </location>
</feature>
<dbReference type="Pfam" id="PF02770">
    <property type="entry name" value="Acyl-CoA_dh_M"/>
    <property type="match status" value="1"/>
</dbReference>
<evidence type="ECO:0000256" key="6">
    <source>
        <dbReference type="RuleBase" id="RU362125"/>
    </source>
</evidence>
<protein>
    <submittedName>
        <fullName evidence="10">Acyl-CoA dehydrogenase</fullName>
    </submittedName>
</protein>
<evidence type="ECO:0000313" key="10">
    <source>
        <dbReference type="EMBL" id="RHW28582.1"/>
    </source>
</evidence>
<evidence type="ECO:0000313" key="11">
    <source>
        <dbReference type="Proteomes" id="UP000283644"/>
    </source>
</evidence>
<feature type="domain" description="Acyl-CoA oxidase/dehydrogenase middle" evidence="8">
    <location>
        <begin position="124"/>
        <end position="218"/>
    </location>
</feature>
<dbReference type="GO" id="GO:0050660">
    <property type="term" value="F:flavin adenine dinucleotide binding"/>
    <property type="evidence" value="ECO:0007669"/>
    <property type="project" value="InterPro"/>
</dbReference>
<evidence type="ECO:0000259" key="7">
    <source>
        <dbReference type="Pfam" id="PF00441"/>
    </source>
</evidence>
<keyword evidence="11" id="KW-1185">Reference proteome</keyword>
<evidence type="ECO:0000256" key="5">
    <source>
        <dbReference type="ARBA" id="ARBA00023002"/>
    </source>
</evidence>
<comment type="cofactor">
    <cofactor evidence="1 6">
        <name>FAD</name>
        <dbReference type="ChEBI" id="CHEBI:57692"/>
    </cofactor>
</comment>
<name>A0A417Y762_9ACTN</name>
<dbReference type="InterPro" id="IPR006091">
    <property type="entry name" value="Acyl-CoA_Oxase/DH_mid-dom"/>
</dbReference>
<comment type="similarity">
    <text evidence="2 6">Belongs to the acyl-CoA dehydrogenase family.</text>
</comment>
<keyword evidence="4 6" id="KW-0274">FAD</keyword>
<dbReference type="GO" id="GO:0005886">
    <property type="term" value="C:plasma membrane"/>
    <property type="evidence" value="ECO:0007669"/>
    <property type="project" value="TreeGrafter"/>
</dbReference>
<dbReference type="InterPro" id="IPR009100">
    <property type="entry name" value="AcylCoA_DH/oxidase_NM_dom_sf"/>
</dbReference>
<feature type="domain" description="Acyl-CoA dehydrogenase/oxidase N-terminal" evidence="9">
    <location>
        <begin position="6"/>
        <end position="120"/>
    </location>
</feature>
<dbReference type="SUPFAM" id="SSF47203">
    <property type="entry name" value="Acyl-CoA dehydrogenase C-terminal domain-like"/>
    <property type="match status" value="1"/>
</dbReference>
<dbReference type="SUPFAM" id="SSF56645">
    <property type="entry name" value="Acyl-CoA dehydrogenase NM domain-like"/>
    <property type="match status" value="1"/>
</dbReference>
<dbReference type="InterPro" id="IPR037069">
    <property type="entry name" value="AcylCoA_DH/ox_N_sf"/>
</dbReference>
<comment type="caution">
    <text evidence="10">The sequence shown here is derived from an EMBL/GenBank/DDBJ whole genome shotgun (WGS) entry which is preliminary data.</text>
</comment>
<organism evidence="10 11">
    <name type="scientific">Nocardioides immobilis</name>
    <dbReference type="NCBI Taxonomy" id="2049295"/>
    <lineage>
        <taxon>Bacteria</taxon>
        <taxon>Bacillati</taxon>
        <taxon>Actinomycetota</taxon>
        <taxon>Actinomycetes</taxon>
        <taxon>Propionibacteriales</taxon>
        <taxon>Nocardioidaceae</taxon>
        <taxon>Nocardioides</taxon>
    </lineage>
</organism>